<sequence>AVMASGSIPLALSAVEDIHGAGPGMYYDGGVTDYHFDIPFSDDSLVLYPHFYPHITPGWFDKMLSWRRGNPQHYDNVLILCPSAEWVASLPFSKIPDRKDFGRMDDAERIRYWGEVMKRSEELAGELDEVRTSKRILASINPAER</sequence>
<dbReference type="SUPFAM" id="SSF52151">
    <property type="entry name" value="FabD/lysophospholipase-like"/>
    <property type="match status" value="1"/>
</dbReference>
<gene>
    <name evidence="1" type="ORF">DCW74_06680</name>
</gene>
<organism evidence="1 2">
    <name type="scientific">Alteromonas australica</name>
    <dbReference type="NCBI Taxonomy" id="589873"/>
    <lineage>
        <taxon>Bacteria</taxon>
        <taxon>Pseudomonadati</taxon>
        <taxon>Pseudomonadota</taxon>
        <taxon>Gammaproteobacteria</taxon>
        <taxon>Alteromonadales</taxon>
        <taxon>Alteromonadaceae</taxon>
        <taxon>Alteromonas/Salinimonas group</taxon>
        <taxon>Alteromonas</taxon>
    </lineage>
</organism>
<reference evidence="1 2" key="1">
    <citation type="journal article" date="2018" name="Nat. Biotechnol.">
        <title>A standardized bacterial taxonomy based on genome phylogeny substantially revises the tree of life.</title>
        <authorList>
            <person name="Parks D.H."/>
            <person name="Chuvochina M."/>
            <person name="Waite D.W."/>
            <person name="Rinke C."/>
            <person name="Skarshewski A."/>
            <person name="Chaumeil P.A."/>
            <person name="Hugenholtz P."/>
        </authorList>
    </citation>
    <scope>NUCLEOTIDE SEQUENCE [LARGE SCALE GENOMIC DNA]</scope>
    <source>
        <strain evidence="1">UBA11978</strain>
    </source>
</reference>
<comment type="caution">
    <text evidence="1">The sequence shown here is derived from an EMBL/GenBank/DDBJ whole genome shotgun (WGS) entry which is preliminary data.</text>
</comment>
<accession>A0A350P289</accession>
<dbReference type="GO" id="GO:0016787">
    <property type="term" value="F:hydrolase activity"/>
    <property type="evidence" value="ECO:0007669"/>
    <property type="project" value="UniProtKB-KW"/>
</dbReference>
<feature type="non-terminal residue" evidence="1">
    <location>
        <position position="1"/>
    </location>
</feature>
<name>A0A350P289_9ALTE</name>
<dbReference type="EMBL" id="DNAN01000231">
    <property type="protein sequence ID" value="HAW75406.1"/>
    <property type="molecule type" value="Genomic_DNA"/>
</dbReference>
<evidence type="ECO:0000313" key="1">
    <source>
        <dbReference type="EMBL" id="HAW75406.1"/>
    </source>
</evidence>
<protein>
    <submittedName>
        <fullName evidence="1">Alpha/beta hydrolase</fullName>
    </submittedName>
</protein>
<dbReference type="AlphaFoldDB" id="A0A350P289"/>
<proteinExistence type="predicted"/>
<keyword evidence="1" id="KW-0378">Hydrolase</keyword>
<evidence type="ECO:0000313" key="2">
    <source>
        <dbReference type="Proteomes" id="UP000263517"/>
    </source>
</evidence>
<dbReference type="Proteomes" id="UP000263517">
    <property type="component" value="Unassembled WGS sequence"/>
</dbReference>
<dbReference type="InterPro" id="IPR016035">
    <property type="entry name" value="Acyl_Trfase/lysoPLipase"/>
</dbReference>